<sequence length="198" mass="22878">MSKDTQSPVILRWETQPIDNKENIKHKILEVQKKTEKLPQKSMNSDGDIKITKKLTSTGAIPKYFGEITNNPIRPTKLSRRRGTTSDSLTNNQIDNKIYTKTKFEIFDEHNVPCAHSTTTDDNRHEAFRKAKEFFEHGTQDNDQFDIKKKKFVKINESPVKKQPKHQRIRQLISEERVADDGVTPHDVGPPELDKVSE</sequence>
<organism evidence="2">
    <name type="scientific">Bracon brevicornis</name>
    <dbReference type="NCBI Taxonomy" id="1563983"/>
    <lineage>
        <taxon>Eukaryota</taxon>
        <taxon>Metazoa</taxon>
        <taxon>Ecdysozoa</taxon>
        <taxon>Arthropoda</taxon>
        <taxon>Hexapoda</taxon>
        <taxon>Insecta</taxon>
        <taxon>Pterygota</taxon>
        <taxon>Neoptera</taxon>
        <taxon>Endopterygota</taxon>
        <taxon>Hymenoptera</taxon>
        <taxon>Apocrita</taxon>
        <taxon>Ichneumonoidea</taxon>
        <taxon>Braconidae</taxon>
        <taxon>Braconinae</taxon>
        <taxon>Bracon</taxon>
    </lineage>
</organism>
<proteinExistence type="predicted"/>
<accession>A0A6V7JJQ3</accession>
<evidence type="ECO:0000256" key="1">
    <source>
        <dbReference type="SAM" id="MobiDB-lite"/>
    </source>
</evidence>
<protein>
    <submittedName>
        <fullName evidence="2">Uncharacterized protein</fullName>
    </submittedName>
</protein>
<reference evidence="2" key="1">
    <citation type="submission" date="2020-07" db="EMBL/GenBank/DDBJ databases">
        <authorList>
            <person name="Ferguson B K."/>
        </authorList>
    </citation>
    <scope>NUCLEOTIDE SEQUENCE</scope>
    <source>
        <strain evidence="2">L06</strain>
    </source>
</reference>
<dbReference type="AlphaFoldDB" id="A0A6V7JJQ3"/>
<feature type="region of interest" description="Disordered" evidence="1">
    <location>
        <begin position="72"/>
        <end position="91"/>
    </location>
</feature>
<feature type="region of interest" description="Disordered" evidence="1">
    <location>
        <begin position="174"/>
        <end position="198"/>
    </location>
</feature>
<feature type="compositionally biased region" description="Basic and acidic residues" evidence="1">
    <location>
        <begin position="174"/>
        <end position="184"/>
    </location>
</feature>
<evidence type="ECO:0000313" key="2">
    <source>
        <dbReference type="EMBL" id="CAD1550585.1"/>
    </source>
</evidence>
<gene>
    <name evidence="2" type="ORF">BBRV_LOCUS50748</name>
</gene>
<name>A0A6V7JJQ3_9HYME</name>
<dbReference type="EMBL" id="CADCXW020000016">
    <property type="protein sequence ID" value="CAD1550585.1"/>
    <property type="molecule type" value="Genomic_DNA"/>
</dbReference>